<organism evidence="1 2">
    <name type="scientific">Bosea vaviloviae</name>
    <dbReference type="NCBI Taxonomy" id="1526658"/>
    <lineage>
        <taxon>Bacteria</taxon>
        <taxon>Pseudomonadati</taxon>
        <taxon>Pseudomonadota</taxon>
        <taxon>Alphaproteobacteria</taxon>
        <taxon>Hyphomicrobiales</taxon>
        <taxon>Boseaceae</taxon>
        <taxon>Bosea</taxon>
    </lineage>
</organism>
<dbReference type="OrthoDB" id="7343943at2"/>
<sequence>MMLALLEGGTYFHKEAIEGERLTGRFDRTIYAPELDAAALAGCDALIVADRIHPAVLRRKRPLLLSYLAAGGTLIVLGENRAQDWAPGVAWEFRPTNFWWWLEKGADPGHRIVAPGHDIFHHVGMGELVWHYHGLLTPPPGATSLVEITPEGDPHGRGGSILYDHRNVGGGPGRMIVTTLDPFYHHGSFFMPAASRFLGKLLDWTDEAFRASR</sequence>
<name>A0A1D7U6W2_9HYPH</name>
<evidence type="ECO:0000313" key="1">
    <source>
        <dbReference type="EMBL" id="AOO83125.1"/>
    </source>
</evidence>
<reference evidence="1 2" key="1">
    <citation type="journal article" date="2015" name="Antonie Van Leeuwenhoek">
        <title>Bosea vaviloviae sp. nov., a new species of slow-growing rhizobia isolated from nodules of the relict species Vavilovia formosa (Stev.) Fed.</title>
        <authorList>
            <person name="Safronova V.I."/>
            <person name="Kuznetsova I.G."/>
            <person name="Sazanova A.L."/>
            <person name="Kimeklis A.K."/>
            <person name="Belimov A.A."/>
            <person name="Andronov E.E."/>
            <person name="Pinaev A.G."/>
            <person name="Chizhevskaya E.P."/>
            <person name="Pukhaev A.R."/>
            <person name="Popov K.P."/>
            <person name="Willems A."/>
            <person name="Tikhonovich I.A."/>
        </authorList>
    </citation>
    <scope>NUCLEOTIDE SEQUENCE [LARGE SCALE GENOMIC DNA]</scope>
    <source>
        <strain evidence="1 2">Vaf18</strain>
    </source>
</reference>
<protein>
    <recommendedName>
        <fullName evidence="3">ThuA-like domain-containing protein</fullName>
    </recommendedName>
</protein>
<evidence type="ECO:0008006" key="3">
    <source>
        <dbReference type="Google" id="ProtNLM"/>
    </source>
</evidence>
<gene>
    <name evidence="1" type="ORF">BHK69_24170</name>
</gene>
<proteinExistence type="predicted"/>
<accession>A0A1D7U6W2</accession>
<dbReference type="STRING" id="1526658.BHK69_24170"/>
<keyword evidence="2" id="KW-1185">Reference proteome</keyword>
<dbReference type="KEGG" id="bvv:BHK69_24170"/>
<dbReference type="EMBL" id="CP017147">
    <property type="protein sequence ID" value="AOO83125.1"/>
    <property type="molecule type" value="Genomic_DNA"/>
</dbReference>
<dbReference type="AlphaFoldDB" id="A0A1D7U6W2"/>
<evidence type="ECO:0000313" key="2">
    <source>
        <dbReference type="Proteomes" id="UP000094969"/>
    </source>
</evidence>
<dbReference type="Proteomes" id="UP000094969">
    <property type="component" value="Chromosome"/>
</dbReference>